<dbReference type="EMBL" id="PVUE01000001">
    <property type="protein sequence ID" value="PRZ44117.1"/>
    <property type="molecule type" value="Genomic_DNA"/>
</dbReference>
<evidence type="ECO:0008006" key="3">
    <source>
        <dbReference type="Google" id="ProtNLM"/>
    </source>
</evidence>
<dbReference type="OrthoDB" id="2853714at2"/>
<name>A0A2T1A6L4_9ACTN</name>
<dbReference type="RefSeq" id="WP_106347167.1">
    <property type="nucleotide sequence ID" value="NZ_PVUE01000001.1"/>
</dbReference>
<keyword evidence="2" id="KW-1185">Reference proteome</keyword>
<evidence type="ECO:0000313" key="1">
    <source>
        <dbReference type="EMBL" id="PRZ44117.1"/>
    </source>
</evidence>
<sequence length="119" mass="13366">MLESLADTINADAALVRRGRYVNATMLWDLGDERYAVAIEHGRVVSVQKPHVMATWTFAVRAPLSEWQEFWHADPKPGSHDILALLRRQVAVVEGDLHPFMANLMYFKGVLAAPRQGAK</sequence>
<dbReference type="AlphaFoldDB" id="A0A2T1A6L4"/>
<organism evidence="1 2">
    <name type="scientific">Antricoccus suffuscus</name>
    <dbReference type="NCBI Taxonomy" id="1629062"/>
    <lineage>
        <taxon>Bacteria</taxon>
        <taxon>Bacillati</taxon>
        <taxon>Actinomycetota</taxon>
        <taxon>Actinomycetes</taxon>
        <taxon>Geodermatophilales</taxon>
        <taxon>Antricoccaceae</taxon>
        <taxon>Antricoccus</taxon>
    </lineage>
</organism>
<dbReference type="Proteomes" id="UP000237752">
    <property type="component" value="Unassembled WGS sequence"/>
</dbReference>
<accession>A0A2T1A6L4</accession>
<reference evidence="1 2" key="1">
    <citation type="submission" date="2018-03" db="EMBL/GenBank/DDBJ databases">
        <title>Genomic Encyclopedia of Archaeal and Bacterial Type Strains, Phase II (KMG-II): from individual species to whole genera.</title>
        <authorList>
            <person name="Goeker M."/>
        </authorList>
    </citation>
    <scope>NUCLEOTIDE SEQUENCE [LARGE SCALE GENOMIC DNA]</scope>
    <source>
        <strain evidence="1 2">DSM 100065</strain>
    </source>
</reference>
<gene>
    <name evidence="1" type="ORF">CLV47_101242</name>
</gene>
<protein>
    <recommendedName>
        <fullName evidence="3">SCP-2 sterol transfer family protein</fullName>
    </recommendedName>
</protein>
<dbReference type="SUPFAM" id="SSF55718">
    <property type="entry name" value="SCP-like"/>
    <property type="match status" value="1"/>
</dbReference>
<dbReference type="InterPro" id="IPR036527">
    <property type="entry name" value="SCP2_sterol-bd_dom_sf"/>
</dbReference>
<proteinExistence type="predicted"/>
<comment type="caution">
    <text evidence="1">The sequence shown here is derived from an EMBL/GenBank/DDBJ whole genome shotgun (WGS) entry which is preliminary data.</text>
</comment>
<evidence type="ECO:0000313" key="2">
    <source>
        <dbReference type="Proteomes" id="UP000237752"/>
    </source>
</evidence>